<keyword evidence="4 6" id="KW-0368">Histidine biosynthesis</keyword>
<dbReference type="NCBIfam" id="NF002111">
    <property type="entry name" value="PRK00951.2-1"/>
    <property type="match status" value="1"/>
</dbReference>
<comment type="catalytic activity">
    <reaction evidence="6 7">
        <text>D-erythro-1-(imidazol-4-yl)glycerol 3-phosphate = 3-(imidazol-4-yl)-2-oxopropyl phosphate + H2O</text>
        <dbReference type="Rhea" id="RHEA:11040"/>
        <dbReference type="ChEBI" id="CHEBI:15377"/>
        <dbReference type="ChEBI" id="CHEBI:57766"/>
        <dbReference type="ChEBI" id="CHEBI:58278"/>
        <dbReference type="EC" id="4.2.1.19"/>
    </reaction>
</comment>
<gene>
    <name evidence="6 8" type="primary">hisB</name>
    <name evidence="8" type="ORF">IAD32_08625</name>
</gene>
<protein>
    <recommendedName>
        <fullName evidence="2 6">Imidazoleglycerol-phosphate dehydratase</fullName>
        <shortName evidence="6">IGPD</shortName>
        <ecNumber evidence="6 7">4.2.1.19</ecNumber>
    </recommendedName>
</protein>
<dbReference type="FunFam" id="3.30.230.40:FF:000001">
    <property type="entry name" value="Imidazoleglycerol-phosphate dehydratase HisB"/>
    <property type="match status" value="1"/>
</dbReference>
<comment type="caution">
    <text evidence="8">The sequence shown here is derived from an EMBL/GenBank/DDBJ whole genome shotgun (WGS) entry which is preliminary data.</text>
</comment>
<comment type="pathway">
    <text evidence="1 6 7">Amino-acid biosynthesis; L-histidine biosynthesis; L-histidine from 5-phospho-alpha-D-ribose 1-diphosphate: step 6/9.</text>
</comment>
<dbReference type="InterPro" id="IPR038494">
    <property type="entry name" value="IGPD_sf"/>
</dbReference>
<dbReference type="GO" id="GO:0005737">
    <property type="term" value="C:cytoplasm"/>
    <property type="evidence" value="ECO:0007669"/>
    <property type="project" value="UniProtKB-SubCell"/>
</dbReference>
<dbReference type="PANTHER" id="PTHR23133">
    <property type="entry name" value="IMIDAZOLEGLYCEROL-PHOSPHATE DEHYDRATASE HIS7"/>
    <property type="match status" value="1"/>
</dbReference>
<dbReference type="NCBIfam" id="NF002114">
    <property type="entry name" value="PRK00951.2-4"/>
    <property type="match status" value="1"/>
</dbReference>
<reference evidence="8" key="2">
    <citation type="journal article" date="2021" name="PeerJ">
        <title>Extensive microbial diversity within the chicken gut microbiome revealed by metagenomics and culture.</title>
        <authorList>
            <person name="Gilroy R."/>
            <person name="Ravi A."/>
            <person name="Getino M."/>
            <person name="Pursley I."/>
            <person name="Horton D.L."/>
            <person name="Alikhan N.F."/>
            <person name="Baker D."/>
            <person name="Gharbi K."/>
            <person name="Hall N."/>
            <person name="Watson M."/>
            <person name="Adriaenssens E.M."/>
            <person name="Foster-Nyarko E."/>
            <person name="Jarju S."/>
            <person name="Secka A."/>
            <person name="Antonio M."/>
            <person name="Oren A."/>
            <person name="Chaudhuri R.R."/>
            <person name="La Ragione R."/>
            <person name="Hildebrand F."/>
            <person name="Pallen M.J."/>
        </authorList>
    </citation>
    <scope>NUCLEOTIDE SEQUENCE</scope>
    <source>
        <strain evidence="8">ChiSjej1B19-3389</strain>
    </source>
</reference>
<evidence type="ECO:0000313" key="8">
    <source>
        <dbReference type="EMBL" id="HIQ81326.1"/>
    </source>
</evidence>
<dbReference type="PROSITE" id="PS00954">
    <property type="entry name" value="IGP_DEHYDRATASE_1"/>
    <property type="match status" value="1"/>
</dbReference>
<evidence type="ECO:0000256" key="4">
    <source>
        <dbReference type="ARBA" id="ARBA00023102"/>
    </source>
</evidence>
<accession>A0A9D0ZJD4</accession>
<evidence type="ECO:0000256" key="6">
    <source>
        <dbReference type="HAMAP-Rule" id="MF_00076"/>
    </source>
</evidence>
<reference evidence="8" key="1">
    <citation type="submission" date="2020-10" db="EMBL/GenBank/DDBJ databases">
        <authorList>
            <person name="Gilroy R."/>
        </authorList>
    </citation>
    <scope>NUCLEOTIDE SEQUENCE</scope>
    <source>
        <strain evidence="8">ChiSjej1B19-3389</strain>
    </source>
</reference>
<evidence type="ECO:0000256" key="2">
    <source>
        <dbReference type="ARBA" id="ARBA00016664"/>
    </source>
</evidence>
<dbReference type="HAMAP" id="MF_00076">
    <property type="entry name" value="HisB"/>
    <property type="match status" value="1"/>
</dbReference>
<dbReference type="Proteomes" id="UP000886787">
    <property type="component" value="Unassembled WGS sequence"/>
</dbReference>
<dbReference type="SUPFAM" id="SSF54211">
    <property type="entry name" value="Ribosomal protein S5 domain 2-like"/>
    <property type="match status" value="2"/>
</dbReference>
<evidence type="ECO:0000256" key="7">
    <source>
        <dbReference type="RuleBase" id="RU000599"/>
    </source>
</evidence>
<dbReference type="PANTHER" id="PTHR23133:SF2">
    <property type="entry name" value="IMIDAZOLEGLYCEROL-PHOSPHATE DEHYDRATASE"/>
    <property type="match status" value="1"/>
</dbReference>
<keyword evidence="6" id="KW-0963">Cytoplasm</keyword>
<dbReference type="AlphaFoldDB" id="A0A9D0ZJD4"/>
<evidence type="ECO:0000256" key="5">
    <source>
        <dbReference type="ARBA" id="ARBA00023239"/>
    </source>
</evidence>
<proteinExistence type="inferred from homology"/>
<comment type="subcellular location">
    <subcellularLocation>
        <location evidence="6 7">Cytoplasm</location>
    </subcellularLocation>
</comment>
<comment type="similarity">
    <text evidence="6 7">Belongs to the imidazoleglycerol-phosphate dehydratase family.</text>
</comment>
<keyword evidence="3 6" id="KW-0028">Amino-acid biosynthesis</keyword>
<dbReference type="InterPro" id="IPR000807">
    <property type="entry name" value="ImidazoleglycerolP_deHydtase"/>
</dbReference>
<dbReference type="FunFam" id="3.30.230.40:FF:000003">
    <property type="entry name" value="Imidazoleglycerol-phosphate dehydratase HisB"/>
    <property type="match status" value="1"/>
</dbReference>
<name>A0A9D0ZJD4_9FIRM</name>
<dbReference type="EMBL" id="DVFW01000046">
    <property type="protein sequence ID" value="HIQ81326.1"/>
    <property type="molecule type" value="Genomic_DNA"/>
</dbReference>
<dbReference type="GO" id="GO:0000105">
    <property type="term" value="P:L-histidine biosynthetic process"/>
    <property type="evidence" value="ECO:0007669"/>
    <property type="project" value="UniProtKB-UniRule"/>
</dbReference>
<dbReference type="GO" id="GO:0004424">
    <property type="term" value="F:imidazoleglycerol-phosphate dehydratase activity"/>
    <property type="evidence" value="ECO:0007669"/>
    <property type="project" value="UniProtKB-UniRule"/>
</dbReference>
<evidence type="ECO:0000256" key="3">
    <source>
        <dbReference type="ARBA" id="ARBA00022605"/>
    </source>
</evidence>
<dbReference type="InterPro" id="IPR020568">
    <property type="entry name" value="Ribosomal_Su5_D2-typ_SF"/>
</dbReference>
<dbReference type="Gene3D" id="3.30.230.40">
    <property type="entry name" value="Imidazole glycerol phosphate dehydratase, domain 1"/>
    <property type="match status" value="2"/>
</dbReference>
<organism evidence="8 9">
    <name type="scientific">Candidatus Scatavimonas merdigallinarum</name>
    <dbReference type="NCBI Taxonomy" id="2840914"/>
    <lineage>
        <taxon>Bacteria</taxon>
        <taxon>Bacillati</taxon>
        <taxon>Bacillota</taxon>
        <taxon>Clostridia</taxon>
        <taxon>Eubacteriales</taxon>
        <taxon>Oscillospiraceae</taxon>
        <taxon>Oscillospiraceae incertae sedis</taxon>
        <taxon>Candidatus Scatavimonas</taxon>
    </lineage>
</organism>
<dbReference type="Pfam" id="PF00475">
    <property type="entry name" value="IGPD"/>
    <property type="match status" value="1"/>
</dbReference>
<dbReference type="CDD" id="cd07914">
    <property type="entry name" value="IGPD"/>
    <property type="match status" value="1"/>
</dbReference>
<dbReference type="InterPro" id="IPR020565">
    <property type="entry name" value="ImidazoleglycerP_deHydtase_CS"/>
</dbReference>
<dbReference type="PROSITE" id="PS00955">
    <property type="entry name" value="IGP_DEHYDRATASE_2"/>
    <property type="match status" value="1"/>
</dbReference>
<sequence length="192" mass="20795">MRSASTERRTKETEIFIALHLDGGEISVQTGIGFFDHMLTAFAVHGAFGLTVKACGDLQVDCHHTVEDTGIVLGQTFAKALTDKAGIARYGSFYVPMDEALGFASVDVSGRPYLVFDAAFPQPAANSFDFCMVQEFFRAFAFHAGITLHIKALYGNNSHHIAEALFKACAHAMRLAVQKDGRAPLSTKGAFD</sequence>
<evidence type="ECO:0000313" key="9">
    <source>
        <dbReference type="Proteomes" id="UP000886787"/>
    </source>
</evidence>
<evidence type="ECO:0000256" key="1">
    <source>
        <dbReference type="ARBA" id="ARBA00005047"/>
    </source>
</evidence>
<dbReference type="EC" id="4.2.1.19" evidence="6 7"/>
<keyword evidence="5 6" id="KW-0456">Lyase</keyword>